<accession>A0A1I4FKF7</accession>
<protein>
    <submittedName>
        <fullName evidence="3">Phage major capsid protein, HK97 family</fullName>
    </submittedName>
</protein>
<dbReference type="RefSeq" id="WP_091946854.1">
    <property type="nucleotide sequence ID" value="NZ_FOSV01000010.1"/>
</dbReference>
<comment type="subcellular location">
    <subcellularLocation>
        <location evidence="1">Virion</location>
    </subcellularLocation>
</comment>
<gene>
    <name evidence="3" type="ORF">SAMN04488125_11089</name>
</gene>
<dbReference type="Proteomes" id="UP000198804">
    <property type="component" value="Unassembled WGS sequence"/>
</dbReference>
<sequence>MTKLIVSAGAIPAAFLAACSIGGLRVALAPPDSGAAAASGTQGGAGDGEMKVLAQGLKAATDEVKRFAEKAEGEMKSLGKLTDETKAAADKAITEMNGKIGEFDARLAEVEQKAARRGGSHATEVKSLGQHFIDSEKAKSMLADGSSHKGSARVSIETKNITSATSTVGTGVSAGNSLVPADRQPIVGLPNRTLRVRDLITPGQTSSSNIEYPAETGFTNAAAPVAEGNLKPKSDITFDLRSAPVRTIAHYFKASRQILDDAVGLASYIDGRARYGLQFVEEAQILYGNGSGANLNGIMPQASAYAAPSGVTVTGETPIDRLRLAILQATLALYPASGIVLNDTDWARIELTKDTQGRYIIGSPQGQIAATLWGLPVATTLAMAVNDFLVGAFQLGAQLFDRMAIEVLVSSENEDDFIRNLLTIRAEERLALAVYRPAAFVKGNLVTPTP</sequence>
<dbReference type="InterPro" id="IPR054612">
    <property type="entry name" value="Phage_capsid-like_C"/>
</dbReference>
<dbReference type="InterPro" id="IPR024455">
    <property type="entry name" value="Phage_capsid"/>
</dbReference>
<dbReference type="Gene3D" id="3.30.2400.10">
    <property type="entry name" value="Major capsid protein gp5"/>
    <property type="match status" value="1"/>
</dbReference>
<reference evidence="4" key="1">
    <citation type="submission" date="2016-10" db="EMBL/GenBank/DDBJ databases">
        <authorList>
            <person name="Varghese N."/>
            <person name="Submissions S."/>
        </authorList>
    </citation>
    <scope>NUCLEOTIDE SEQUENCE [LARGE SCALE GENOMIC DNA]</scope>
    <source>
        <strain evidence="4">CGMCC 1.6474</strain>
    </source>
</reference>
<keyword evidence="4" id="KW-1185">Reference proteome</keyword>
<evidence type="ECO:0000256" key="1">
    <source>
        <dbReference type="ARBA" id="ARBA00004328"/>
    </source>
</evidence>
<dbReference type="OrthoDB" id="637859at2"/>
<proteinExistence type="predicted"/>
<evidence type="ECO:0000259" key="2">
    <source>
        <dbReference type="Pfam" id="PF05065"/>
    </source>
</evidence>
<dbReference type="AlphaFoldDB" id="A0A1I4FKF7"/>
<dbReference type="EMBL" id="FOSV01000010">
    <property type="protein sequence ID" value="SFL18392.1"/>
    <property type="molecule type" value="Genomic_DNA"/>
</dbReference>
<dbReference type="PROSITE" id="PS51257">
    <property type="entry name" value="PROKAR_LIPOPROTEIN"/>
    <property type="match status" value="1"/>
</dbReference>
<dbReference type="SUPFAM" id="SSF56563">
    <property type="entry name" value="Major capsid protein gp5"/>
    <property type="match status" value="1"/>
</dbReference>
<name>A0A1I4FKF7_9HYPH</name>
<evidence type="ECO:0000313" key="3">
    <source>
        <dbReference type="EMBL" id="SFL18392.1"/>
    </source>
</evidence>
<evidence type="ECO:0000313" key="4">
    <source>
        <dbReference type="Proteomes" id="UP000198804"/>
    </source>
</evidence>
<dbReference type="STRING" id="414703.SAMN04488125_11089"/>
<dbReference type="Gene3D" id="3.30.2320.10">
    <property type="entry name" value="hypothetical protein PF0899 domain"/>
    <property type="match status" value="1"/>
</dbReference>
<feature type="domain" description="Phage capsid-like C-terminal" evidence="2">
    <location>
        <begin position="178"/>
        <end position="444"/>
    </location>
</feature>
<organism evidence="3 4">
    <name type="scientific">Methylorubrum salsuginis</name>
    <dbReference type="NCBI Taxonomy" id="414703"/>
    <lineage>
        <taxon>Bacteria</taxon>
        <taxon>Pseudomonadati</taxon>
        <taxon>Pseudomonadota</taxon>
        <taxon>Alphaproteobacteria</taxon>
        <taxon>Hyphomicrobiales</taxon>
        <taxon>Methylobacteriaceae</taxon>
        <taxon>Methylorubrum</taxon>
    </lineage>
</organism>
<dbReference type="NCBIfam" id="TIGR01554">
    <property type="entry name" value="major_cap_HK97"/>
    <property type="match status" value="1"/>
</dbReference>
<dbReference type="Pfam" id="PF05065">
    <property type="entry name" value="Phage_capsid"/>
    <property type="match status" value="1"/>
</dbReference>